<dbReference type="Pfam" id="PF16984">
    <property type="entry name" value="Grp7_allergen"/>
    <property type="match status" value="1"/>
</dbReference>
<organism evidence="2 3">
    <name type="scientific">Nicrophorus vespilloides</name>
    <name type="common">Boreal carrion beetle</name>
    <dbReference type="NCBI Taxonomy" id="110193"/>
    <lineage>
        <taxon>Eukaryota</taxon>
        <taxon>Metazoa</taxon>
        <taxon>Ecdysozoa</taxon>
        <taxon>Arthropoda</taxon>
        <taxon>Hexapoda</taxon>
        <taxon>Insecta</taxon>
        <taxon>Pterygota</taxon>
        <taxon>Neoptera</taxon>
        <taxon>Endopterygota</taxon>
        <taxon>Coleoptera</taxon>
        <taxon>Polyphaga</taxon>
        <taxon>Staphyliniformia</taxon>
        <taxon>Silphidae</taxon>
        <taxon>Nicrophorinae</taxon>
        <taxon>Nicrophorus</taxon>
    </lineage>
</organism>
<accession>A0ABM1MDI5</accession>
<feature type="chain" id="PRO_5046176335" evidence="1">
    <location>
        <begin position="23"/>
        <end position="441"/>
    </location>
</feature>
<dbReference type="Gene3D" id="3.15.10.50">
    <property type="match status" value="1"/>
</dbReference>
<name>A0ABM1MDI5_NICVS</name>
<reference evidence="3" key="1">
    <citation type="submission" date="2025-08" db="UniProtKB">
        <authorList>
            <consortium name="RefSeq"/>
        </authorList>
    </citation>
    <scope>IDENTIFICATION</scope>
    <source>
        <tissue evidence="3">Whole Larva</tissue>
    </source>
</reference>
<gene>
    <name evidence="3" type="primary">LOC108559793</name>
</gene>
<dbReference type="Gene3D" id="3.15.10.30">
    <property type="entry name" value="Haemolymph juvenile hormone binding protein"/>
    <property type="match status" value="1"/>
</dbReference>
<dbReference type="InterPro" id="IPR017943">
    <property type="entry name" value="Bactericidal_perm-incr_a/b_dom"/>
</dbReference>
<dbReference type="InterPro" id="IPR038606">
    <property type="entry name" value="To_sf"/>
</dbReference>
<keyword evidence="1" id="KW-0732">Signal</keyword>
<feature type="signal peptide" evidence="1">
    <location>
        <begin position="1"/>
        <end position="22"/>
    </location>
</feature>
<dbReference type="PANTHER" id="PTHR11008">
    <property type="entry name" value="PROTEIN TAKEOUT-LIKE PROTEIN"/>
    <property type="match status" value="1"/>
</dbReference>
<dbReference type="InterPro" id="IPR010562">
    <property type="entry name" value="Haemolymph_juvenile_hormone-bd"/>
</dbReference>
<dbReference type="InterPro" id="IPR038602">
    <property type="entry name" value="Mite_allergen_7_sf"/>
</dbReference>
<evidence type="ECO:0000256" key="1">
    <source>
        <dbReference type="SAM" id="SignalP"/>
    </source>
</evidence>
<dbReference type="InterPro" id="IPR020234">
    <property type="entry name" value="Mite_allergen_group-7"/>
</dbReference>
<dbReference type="GeneID" id="108559793"/>
<protein>
    <submittedName>
        <fullName evidence="3">Uncharacterized protein LOC108559793</fullName>
    </submittedName>
</protein>
<dbReference type="SMART" id="SM00700">
    <property type="entry name" value="JHBP"/>
    <property type="match status" value="1"/>
</dbReference>
<evidence type="ECO:0000313" key="3">
    <source>
        <dbReference type="RefSeq" id="XP_017772635.1"/>
    </source>
</evidence>
<dbReference type="PANTHER" id="PTHR11008:SF13">
    <property type="entry name" value="FI04421P"/>
    <property type="match status" value="1"/>
</dbReference>
<keyword evidence="2" id="KW-1185">Reference proteome</keyword>
<sequence>MDNMNGIIVLVVVSLVVASCAAEDTKLHSKDEQKLIAEGEKKISEHVLVILEHYKQEDPVGLPGAPIPDPMPIPPLSHSFAMGKMNMKDVQLRGLAQFRIHHVDINLGEMQVEAALTIEKLIVNGNYTLGTWLAKYAGPFTVKLKDVFVQGISRLEVNRVGQLEAQEMKMDITFKNIDMNFEGLGVVANMFQGLLNSMGTFIFDSIKPFILAQVNTNLRKDINEQLQQFPQKFPNSISPFDQIISEMRKKVRGMGYDPYKVKDYNHTIGIIGVEMSHTWVTGISSFHRIGDIIFSISNNTVHANLDIGTQRVEGTSNWEVSLGAGMLARAGTVAFTVEYIKVQVELSQTMDTRNTPVLEDIQLELGNIQVRCNGAGTLDYVVELAVNILPNILRYQIMDALESPIKMRIQEELNAVNVEKMINENLAVLDEQQKTGFKGML</sequence>
<dbReference type="Proteomes" id="UP000695000">
    <property type="component" value="Unplaced"/>
</dbReference>
<proteinExistence type="predicted"/>
<dbReference type="RefSeq" id="XP_017772635.1">
    <property type="nucleotide sequence ID" value="XM_017917146.1"/>
</dbReference>
<evidence type="ECO:0000313" key="2">
    <source>
        <dbReference type="Proteomes" id="UP000695000"/>
    </source>
</evidence>
<dbReference type="Pfam" id="PF06585">
    <property type="entry name" value="JHBP"/>
    <property type="match status" value="1"/>
</dbReference>
<dbReference type="SUPFAM" id="SSF55394">
    <property type="entry name" value="Bactericidal permeability-increasing protein, BPI"/>
    <property type="match status" value="1"/>
</dbReference>